<keyword evidence="5" id="KW-1133">Transmembrane helix</keyword>
<evidence type="ECO:0000313" key="9">
    <source>
        <dbReference type="Proteomes" id="UP000504631"/>
    </source>
</evidence>
<dbReference type="KEGG" id="bvk:117242191"/>
<dbReference type="GeneID" id="117242191"/>
<keyword evidence="2" id="KW-0716">Sensory transduction</keyword>
<keyword evidence="4" id="KW-0552">Olfaction</keyword>
<evidence type="ECO:0000256" key="8">
    <source>
        <dbReference type="ARBA" id="ARBA00023224"/>
    </source>
</evidence>
<accession>A0A6J3LKW1</accession>
<keyword evidence="8" id="KW-0807">Transducer</keyword>
<reference evidence="10" key="1">
    <citation type="submission" date="2025-08" db="UniProtKB">
        <authorList>
            <consortium name="RefSeq"/>
        </authorList>
    </citation>
    <scope>IDENTIFICATION</scope>
    <source>
        <tissue evidence="10">Muscle</tissue>
    </source>
</reference>
<evidence type="ECO:0000256" key="1">
    <source>
        <dbReference type="ARBA" id="ARBA00004141"/>
    </source>
</evidence>
<dbReference type="Proteomes" id="UP000504631">
    <property type="component" value="Unplaced"/>
</dbReference>
<comment type="subcellular location">
    <subcellularLocation>
        <location evidence="1">Membrane</location>
        <topology evidence="1">Multi-pass membrane protein</topology>
    </subcellularLocation>
</comment>
<dbReference type="AlphaFoldDB" id="A0A6J3LKW1"/>
<evidence type="ECO:0000256" key="5">
    <source>
        <dbReference type="ARBA" id="ARBA00022989"/>
    </source>
</evidence>
<dbReference type="Pfam" id="PF02949">
    <property type="entry name" value="7tm_6"/>
    <property type="match status" value="1"/>
</dbReference>
<keyword evidence="7" id="KW-0675">Receptor</keyword>
<dbReference type="GO" id="GO:0004984">
    <property type="term" value="F:olfactory receptor activity"/>
    <property type="evidence" value="ECO:0007669"/>
    <property type="project" value="InterPro"/>
</dbReference>
<dbReference type="GO" id="GO:0005549">
    <property type="term" value="F:odorant binding"/>
    <property type="evidence" value="ECO:0007669"/>
    <property type="project" value="InterPro"/>
</dbReference>
<evidence type="ECO:0000256" key="6">
    <source>
        <dbReference type="ARBA" id="ARBA00023136"/>
    </source>
</evidence>
<protein>
    <submittedName>
        <fullName evidence="10">Uncharacterized protein LOC117242191</fullName>
    </submittedName>
</protein>
<sequence>MTTLSVTLVKVASQANISGQLIKDIVFLLAQLVHIFFFLLQGQFVLNANDEFAESIYNTFWYNTNTRTKLLLVLVLRSCSSAPNLSAGGLLVFNLKNFSEATENRTNTKLSTSLEFELNLELISVIICNEIS</sequence>
<dbReference type="RefSeq" id="XP_033364549.1">
    <property type="nucleotide sequence ID" value="XM_033508658.1"/>
</dbReference>
<keyword evidence="3" id="KW-0812">Transmembrane</keyword>
<evidence type="ECO:0000256" key="2">
    <source>
        <dbReference type="ARBA" id="ARBA00022606"/>
    </source>
</evidence>
<name>A0A6J3LKW1_9HYME</name>
<proteinExistence type="predicted"/>
<evidence type="ECO:0000256" key="4">
    <source>
        <dbReference type="ARBA" id="ARBA00022725"/>
    </source>
</evidence>
<dbReference type="GO" id="GO:0007165">
    <property type="term" value="P:signal transduction"/>
    <property type="evidence" value="ECO:0007669"/>
    <property type="project" value="UniProtKB-KW"/>
</dbReference>
<evidence type="ECO:0000313" key="10">
    <source>
        <dbReference type="RefSeq" id="XP_033364549.1"/>
    </source>
</evidence>
<gene>
    <name evidence="10" type="primary">LOC117242191</name>
</gene>
<dbReference type="InterPro" id="IPR004117">
    <property type="entry name" value="7tm6_olfct_rcpt"/>
</dbReference>
<evidence type="ECO:0000256" key="3">
    <source>
        <dbReference type="ARBA" id="ARBA00022692"/>
    </source>
</evidence>
<organism evidence="9 10">
    <name type="scientific">Bombus vosnesenskii</name>
    <dbReference type="NCBI Taxonomy" id="207650"/>
    <lineage>
        <taxon>Eukaryota</taxon>
        <taxon>Metazoa</taxon>
        <taxon>Ecdysozoa</taxon>
        <taxon>Arthropoda</taxon>
        <taxon>Hexapoda</taxon>
        <taxon>Insecta</taxon>
        <taxon>Pterygota</taxon>
        <taxon>Neoptera</taxon>
        <taxon>Endopterygota</taxon>
        <taxon>Hymenoptera</taxon>
        <taxon>Apocrita</taxon>
        <taxon>Aculeata</taxon>
        <taxon>Apoidea</taxon>
        <taxon>Anthophila</taxon>
        <taxon>Apidae</taxon>
        <taxon>Bombus</taxon>
        <taxon>Pyrobombus</taxon>
    </lineage>
</organism>
<evidence type="ECO:0000256" key="7">
    <source>
        <dbReference type="ARBA" id="ARBA00023170"/>
    </source>
</evidence>
<keyword evidence="6" id="KW-0472">Membrane</keyword>
<dbReference type="GO" id="GO:0016020">
    <property type="term" value="C:membrane"/>
    <property type="evidence" value="ECO:0007669"/>
    <property type="project" value="UniProtKB-SubCell"/>
</dbReference>
<keyword evidence="9" id="KW-1185">Reference proteome</keyword>